<comment type="caution">
    <text evidence="2">The sequence shown here is derived from an EMBL/GenBank/DDBJ whole genome shotgun (WGS) entry which is preliminary data.</text>
</comment>
<sequence length="188" mass="20926">MNRHTPNPGLTLAISNPAKLMHGCTAYHRFTRQGGSLGGQQCDWHLQDRAQRIHPRHCEVCWREDGFCVIDHSGQTYLNGNDLSLPPGIAVRLNNEDQLQIGDYRIIAYVGENDAHLGKRDRAEQALSILMNGEQCPLQDLLRALPDRPATFTEFSDRDPLTALEAAIHRSQGTVLFGDLFAPSKGSK</sequence>
<name>A0A6B3NY78_9PSED</name>
<dbReference type="InterPro" id="IPR008984">
    <property type="entry name" value="SMAD_FHA_dom_sf"/>
</dbReference>
<proteinExistence type="predicted"/>
<dbReference type="Pfam" id="PF00498">
    <property type="entry name" value="FHA"/>
    <property type="match status" value="1"/>
</dbReference>
<protein>
    <submittedName>
        <fullName evidence="2">FHA domain-containing protein</fullName>
    </submittedName>
</protein>
<dbReference type="Proteomes" id="UP000482634">
    <property type="component" value="Unassembled WGS sequence"/>
</dbReference>
<dbReference type="RefSeq" id="WP_163946906.1">
    <property type="nucleotide sequence ID" value="NZ_JAAHBU010000231.1"/>
</dbReference>
<dbReference type="Gene3D" id="2.60.200.20">
    <property type="match status" value="1"/>
</dbReference>
<keyword evidence="3" id="KW-1185">Reference proteome</keyword>
<dbReference type="SUPFAM" id="SSF49879">
    <property type="entry name" value="SMAD/FHA domain"/>
    <property type="match status" value="1"/>
</dbReference>
<dbReference type="AlphaFoldDB" id="A0A6B3NY78"/>
<dbReference type="InterPro" id="IPR000253">
    <property type="entry name" value="FHA_dom"/>
</dbReference>
<dbReference type="CDD" id="cd00060">
    <property type="entry name" value="FHA"/>
    <property type="match status" value="1"/>
</dbReference>
<gene>
    <name evidence="2" type="ORF">G3436_16355</name>
</gene>
<accession>A0A6B3NY78</accession>
<evidence type="ECO:0000259" key="1">
    <source>
        <dbReference type="Pfam" id="PF00498"/>
    </source>
</evidence>
<dbReference type="EMBL" id="JAAHBU010000231">
    <property type="protein sequence ID" value="NER65150.1"/>
    <property type="molecule type" value="Genomic_DNA"/>
</dbReference>
<evidence type="ECO:0000313" key="2">
    <source>
        <dbReference type="EMBL" id="NER65150.1"/>
    </source>
</evidence>
<feature type="domain" description="FHA" evidence="1">
    <location>
        <begin position="40"/>
        <end position="102"/>
    </location>
</feature>
<evidence type="ECO:0000313" key="3">
    <source>
        <dbReference type="Proteomes" id="UP000482634"/>
    </source>
</evidence>
<reference evidence="2 3" key="1">
    <citation type="submission" date="2020-02" db="EMBL/GenBank/DDBJ databases">
        <title>Broccoli isolated Pseudomonas sp.</title>
        <authorList>
            <person name="Fujikawa T."/>
            <person name="Sawada H."/>
        </authorList>
    </citation>
    <scope>NUCLEOTIDE SEQUENCE [LARGE SCALE GENOMIC DNA]</scope>
    <source>
        <strain evidence="2 3">MAFF212427</strain>
    </source>
</reference>
<organism evidence="2 3">
    <name type="scientific">Pseudomonas brassicae</name>
    <dbReference type="NCBI Taxonomy" id="2708063"/>
    <lineage>
        <taxon>Bacteria</taxon>
        <taxon>Pseudomonadati</taxon>
        <taxon>Pseudomonadota</taxon>
        <taxon>Gammaproteobacteria</taxon>
        <taxon>Pseudomonadales</taxon>
        <taxon>Pseudomonadaceae</taxon>
        <taxon>Pseudomonas</taxon>
    </lineage>
</organism>